<dbReference type="GeneID" id="25033590"/>
<dbReference type="Pfam" id="PF01979">
    <property type="entry name" value="Amidohydro_1"/>
    <property type="match status" value="1"/>
</dbReference>
<proteinExistence type="predicted"/>
<dbReference type="EMBL" id="KE503206">
    <property type="protein sequence ID" value="EPX75386.1"/>
    <property type="molecule type" value="Genomic_DNA"/>
</dbReference>
<feature type="domain" description="Amidohydrolase-related" evidence="1">
    <location>
        <begin position="82"/>
        <end position="438"/>
    </location>
</feature>
<accession>S9Q267</accession>
<dbReference type="VEuPathDB" id="FungiDB:SOCG_04628"/>
<dbReference type="InterPro" id="IPR051781">
    <property type="entry name" value="Metallo-dep_Hydrolase"/>
</dbReference>
<dbReference type="eggNOG" id="ENOG502QRDE">
    <property type="taxonomic scope" value="Eukaryota"/>
</dbReference>
<dbReference type="Gene3D" id="3.20.20.140">
    <property type="entry name" value="Metal-dependent hydrolases"/>
    <property type="match status" value="1"/>
</dbReference>
<dbReference type="InterPro" id="IPR032466">
    <property type="entry name" value="Metal_Hydrolase"/>
</dbReference>
<evidence type="ECO:0000313" key="2">
    <source>
        <dbReference type="EMBL" id="EPX75386.1"/>
    </source>
</evidence>
<dbReference type="OMA" id="HCIDNGV"/>
<evidence type="ECO:0000259" key="1">
    <source>
        <dbReference type="Pfam" id="PF01979"/>
    </source>
</evidence>
<organism evidence="2 3">
    <name type="scientific">Schizosaccharomyces octosporus (strain yFS286)</name>
    <name type="common">Fission yeast</name>
    <name type="synonym">Octosporomyces octosporus</name>
    <dbReference type="NCBI Taxonomy" id="483514"/>
    <lineage>
        <taxon>Eukaryota</taxon>
        <taxon>Fungi</taxon>
        <taxon>Dikarya</taxon>
        <taxon>Ascomycota</taxon>
        <taxon>Taphrinomycotina</taxon>
        <taxon>Schizosaccharomycetes</taxon>
        <taxon>Schizosaccharomycetales</taxon>
        <taxon>Schizosaccharomycetaceae</taxon>
        <taxon>Schizosaccharomyces</taxon>
    </lineage>
</organism>
<dbReference type="AlphaFoldDB" id="S9Q267"/>
<dbReference type="Gene3D" id="2.30.40.10">
    <property type="entry name" value="Urease, subunit C, domain 1"/>
    <property type="match status" value="1"/>
</dbReference>
<sequence length="457" mass="49773">MTKSKNTEQLIKPWSLPPKKNYLFYNANLIDVAEKKIMENASIYISHGIILHVMYPGEPLTGVESGLDDAGEYAAIDLEGKYVCPGLIDAHIHIVAVPGKPDLKSGLNLPFSHAVLRYHKVCNQILERGFTTVRDCGGAAAFVKSAIEDDIIHGPRLFFAGNALSQTGGHGDLRDPESDGQHSQEDACGCQNNALARICDGADECLKAARDELRKGADFIKIMAGGGVISPTDKLSSLQFSPKEIRAIVLAANNHGTYVTAHAYTPQAVRQCIENGVRGIEHGNLIDESTAKYMASNNAYLTPTLITYKAMTSDQLSNFLPEDARKKNEKILFAGLKSLEIAKNAGVNICYGSDLLGPLNAVQTGEFVLRSSVCTPGEILQQATINPAKLFGMENKLGQIKPGFFADLLILKDNPLEDISVLDGPHRHLLAVMKGGRIYKSRWTKLKNDITIDDYIL</sequence>
<dbReference type="InterPro" id="IPR057744">
    <property type="entry name" value="OTAase-like"/>
</dbReference>
<dbReference type="PANTHER" id="PTHR43135">
    <property type="entry name" value="ALPHA-D-RIBOSE 1-METHYLPHOSPHONATE 5-TRIPHOSPHATE DIPHOSPHATASE"/>
    <property type="match status" value="1"/>
</dbReference>
<name>S9Q267_SCHOY</name>
<dbReference type="Proteomes" id="UP000016088">
    <property type="component" value="Unassembled WGS sequence"/>
</dbReference>
<protein>
    <recommendedName>
        <fullName evidence="1">Amidohydrolase-related domain-containing protein</fullName>
    </recommendedName>
</protein>
<gene>
    <name evidence="2" type="ORF">SOCG_04628</name>
</gene>
<dbReference type="OrthoDB" id="5595695at2759"/>
<keyword evidence="3" id="KW-1185">Reference proteome</keyword>
<reference evidence="2 3" key="1">
    <citation type="journal article" date="2011" name="Science">
        <title>Comparative functional genomics of the fission yeasts.</title>
        <authorList>
            <person name="Rhind N."/>
            <person name="Chen Z."/>
            <person name="Yassour M."/>
            <person name="Thompson D.A."/>
            <person name="Haas B.J."/>
            <person name="Habib N."/>
            <person name="Wapinski I."/>
            <person name="Roy S."/>
            <person name="Lin M.F."/>
            <person name="Heiman D.I."/>
            <person name="Young S.K."/>
            <person name="Furuya K."/>
            <person name="Guo Y."/>
            <person name="Pidoux A."/>
            <person name="Chen H.M."/>
            <person name="Robbertse B."/>
            <person name="Goldberg J.M."/>
            <person name="Aoki K."/>
            <person name="Bayne E.H."/>
            <person name="Berlin A.M."/>
            <person name="Desjardins C.A."/>
            <person name="Dobbs E."/>
            <person name="Dukaj L."/>
            <person name="Fan L."/>
            <person name="FitzGerald M.G."/>
            <person name="French C."/>
            <person name="Gujja S."/>
            <person name="Hansen K."/>
            <person name="Keifenheim D."/>
            <person name="Levin J.Z."/>
            <person name="Mosher R.A."/>
            <person name="Mueller C.A."/>
            <person name="Pfiffner J."/>
            <person name="Priest M."/>
            <person name="Russ C."/>
            <person name="Smialowska A."/>
            <person name="Swoboda P."/>
            <person name="Sykes S.M."/>
            <person name="Vaughn M."/>
            <person name="Vengrova S."/>
            <person name="Yoder R."/>
            <person name="Zeng Q."/>
            <person name="Allshire R."/>
            <person name="Baulcombe D."/>
            <person name="Birren B.W."/>
            <person name="Brown W."/>
            <person name="Ekwall K."/>
            <person name="Kellis M."/>
            <person name="Leatherwood J."/>
            <person name="Levin H."/>
            <person name="Margalit H."/>
            <person name="Martienssen R."/>
            <person name="Nieduszynski C.A."/>
            <person name="Spatafora J.W."/>
            <person name="Friedman N."/>
            <person name="Dalgaard J.Z."/>
            <person name="Baumann P."/>
            <person name="Niki H."/>
            <person name="Regev A."/>
            <person name="Nusbaum C."/>
        </authorList>
    </citation>
    <scope>NUCLEOTIDE SEQUENCE [LARGE SCALE GENOMIC DNA]</scope>
    <source>
        <strain evidence="3">yFS286</strain>
    </source>
</reference>
<dbReference type="InterPro" id="IPR011059">
    <property type="entry name" value="Metal-dep_hydrolase_composite"/>
</dbReference>
<dbReference type="PANTHER" id="PTHR43135:SF3">
    <property type="entry name" value="ALPHA-D-RIBOSE 1-METHYLPHOSPHONATE 5-TRIPHOSPHATE DIPHOSPHATASE"/>
    <property type="match status" value="1"/>
</dbReference>
<evidence type="ECO:0000313" key="3">
    <source>
        <dbReference type="Proteomes" id="UP000016088"/>
    </source>
</evidence>
<dbReference type="HOGENOM" id="CLU_023620_2_0_1"/>
<dbReference type="GO" id="GO:0016810">
    <property type="term" value="F:hydrolase activity, acting on carbon-nitrogen (but not peptide) bonds"/>
    <property type="evidence" value="ECO:0007669"/>
    <property type="project" value="InterPro"/>
</dbReference>
<dbReference type="CDD" id="cd01299">
    <property type="entry name" value="Met_dep_hydrolase_A"/>
    <property type="match status" value="1"/>
</dbReference>
<dbReference type="SUPFAM" id="SSF51338">
    <property type="entry name" value="Composite domain of metallo-dependent hydrolases"/>
    <property type="match status" value="2"/>
</dbReference>
<dbReference type="InterPro" id="IPR006680">
    <property type="entry name" value="Amidohydro-rel"/>
</dbReference>
<dbReference type="SUPFAM" id="SSF51556">
    <property type="entry name" value="Metallo-dependent hydrolases"/>
    <property type="match status" value="1"/>
</dbReference>
<dbReference type="RefSeq" id="XP_013017828.1">
    <property type="nucleotide sequence ID" value="XM_013162374.1"/>
</dbReference>